<dbReference type="Gene3D" id="3.40.1160.10">
    <property type="entry name" value="Acetylglutamate kinase-like"/>
    <property type="match status" value="1"/>
</dbReference>
<dbReference type="HOGENOM" id="CLU_009116_6_3_2"/>
<dbReference type="PANTHER" id="PTHR21499">
    <property type="entry name" value="ASPARTATE KINASE"/>
    <property type="match status" value="1"/>
</dbReference>
<evidence type="ECO:0000256" key="1">
    <source>
        <dbReference type="ARBA" id="ARBA00010122"/>
    </source>
</evidence>
<dbReference type="InterPro" id="IPR001048">
    <property type="entry name" value="Asp/Glu/Uridylate_kinase"/>
</dbReference>
<dbReference type="Pfam" id="PF00696">
    <property type="entry name" value="AA_kinase"/>
    <property type="match status" value="1"/>
</dbReference>
<dbReference type="Proteomes" id="UP000000810">
    <property type="component" value="Chromosome"/>
</dbReference>
<keyword evidence="4" id="KW-1185">Reference proteome</keyword>
<dbReference type="PANTHER" id="PTHR21499:SF70">
    <property type="entry name" value="ASPARTOKINASE"/>
    <property type="match status" value="1"/>
</dbReference>
<dbReference type="GO" id="GO:0009089">
    <property type="term" value="P:lysine biosynthetic process via diaminopimelate"/>
    <property type="evidence" value="ECO:0007669"/>
    <property type="project" value="TreeGrafter"/>
</dbReference>
<dbReference type="PROSITE" id="PS00324">
    <property type="entry name" value="ASPARTOKINASE"/>
    <property type="match status" value="1"/>
</dbReference>
<dbReference type="KEGG" id="pab:PAB1674"/>
<keyword evidence="3" id="KW-0418">Kinase</keyword>
<dbReference type="EMBL" id="AJ248286">
    <property type="protein sequence ID" value="CAB49951.1"/>
    <property type="molecule type" value="Genomic_DNA"/>
</dbReference>
<name>Q9UZV5_PYRAB</name>
<dbReference type="AlphaFoldDB" id="Q9UZV5"/>
<dbReference type="InterPro" id="IPR011819">
    <property type="entry name" value="AspKin_pair"/>
</dbReference>
<dbReference type="InterPro" id="IPR036393">
    <property type="entry name" value="AceGlu_kinase-like_sf"/>
</dbReference>
<dbReference type="InterPro" id="IPR018042">
    <property type="entry name" value="Aspartate_kinase_CS"/>
</dbReference>
<dbReference type="eggNOG" id="arCOG00861">
    <property type="taxonomic scope" value="Archaea"/>
</dbReference>
<dbReference type="STRING" id="272844.PAB1674"/>
<feature type="domain" description="Aspartate/glutamate/uridylate kinase" evidence="2">
    <location>
        <begin position="3"/>
        <end position="255"/>
    </location>
</feature>
<dbReference type="NCBIfam" id="NF006234">
    <property type="entry name" value="PRK08373.1"/>
    <property type="match status" value="1"/>
</dbReference>
<comment type="similarity">
    <text evidence="1">Belongs to the aspartokinase family.</text>
</comment>
<evidence type="ECO:0000313" key="3">
    <source>
        <dbReference type="EMBL" id="CAB49951.1"/>
    </source>
</evidence>
<dbReference type="NCBIfam" id="TIGR02078">
    <property type="entry name" value="AspKin_pair"/>
    <property type="match status" value="1"/>
</dbReference>
<dbReference type="GO" id="GO:0009090">
    <property type="term" value="P:homoserine biosynthetic process"/>
    <property type="evidence" value="ECO:0007669"/>
    <property type="project" value="TreeGrafter"/>
</dbReference>
<organism evidence="3 4">
    <name type="scientific">Pyrococcus abyssi (strain GE5 / Orsay)</name>
    <dbReference type="NCBI Taxonomy" id="272844"/>
    <lineage>
        <taxon>Archaea</taxon>
        <taxon>Methanobacteriati</taxon>
        <taxon>Methanobacteriota</taxon>
        <taxon>Thermococci</taxon>
        <taxon>Thermococcales</taxon>
        <taxon>Thermococcaceae</taxon>
        <taxon>Pyrococcus</taxon>
    </lineage>
</organism>
<proteinExistence type="inferred from homology"/>
<dbReference type="SUPFAM" id="SSF53633">
    <property type="entry name" value="Carbamate kinase-like"/>
    <property type="match status" value="1"/>
</dbReference>
<protein>
    <submittedName>
        <fullName evidence="3">LysC like1 aspartate kinase related</fullName>
    </submittedName>
</protein>
<accession>Q9UZV5</accession>
<sequence length="368" mass="41258">MRKMIVLKFGGSSVKNDFHEAVSLTKSIFEEKEVAVVVSALKGITDMLIKYAKTFDSKYAIKIADSYVKFARTNGVDPNILSPHIQELFNPPSLPKDALTDYILSIGELLSAVIFAEVVEGQVIYPWELFSAYGKFGDGFIDLKKSKKNAKIIYEVIDSGKIPIVPGFVGGMDGYRVTLGRGGSDYSAVALGVILNSELVAIMSNVEGIFTADPKLVPSARLIPYLSYEEALIAAKHGMKAIQWKAAELAKEKKILMLFGRTNNWRMGTVISNRTSRMPLMTYKDGLLLINVEEELEYRVIDEGPFWKLYDVPGNEGIRIIRELHKAIFGNVLSMLQEPGKHIRINRHKVGKSFEHMTFNQSFSRKFY</sequence>
<keyword evidence="3" id="KW-0808">Transferase</keyword>
<dbReference type="CDD" id="cd04234">
    <property type="entry name" value="AAK_AK"/>
    <property type="match status" value="1"/>
</dbReference>
<evidence type="ECO:0000259" key="2">
    <source>
        <dbReference type="Pfam" id="PF00696"/>
    </source>
</evidence>
<dbReference type="PIR" id="B75081">
    <property type="entry name" value="B75081"/>
</dbReference>
<reference evidence="3 4" key="1">
    <citation type="journal article" date="2003" name="Mol. Microbiol.">
        <title>An integrated analysis of the genome of the hyperthermophilic archaeon Pyrococcus abyssi.</title>
        <authorList>
            <person name="Cohen G."/>
            <person name="Barbe V."/>
            <person name="Flament D."/>
            <person name="Galperin M."/>
            <person name="Heilig R."/>
            <person name="Ripp R."/>
            <person name="Lecompte O."/>
            <person name="Prieur D."/>
            <person name="Poch O."/>
            <person name="Quellerou J."/>
            <person name="Thierry J.C."/>
            <person name="Van der Oost J."/>
            <person name="Weissenbach J."/>
            <person name="Zivanovic Y."/>
            <person name="Forterre P."/>
        </authorList>
    </citation>
    <scope>NUCLEOTIDE SEQUENCE [LARGE SCALE GENOMIC DNA]</scope>
    <source>
        <strain evidence="4">GE5 / Orsay</strain>
    </source>
</reference>
<dbReference type="GO" id="GO:0004072">
    <property type="term" value="F:aspartate kinase activity"/>
    <property type="evidence" value="ECO:0007669"/>
    <property type="project" value="InterPro"/>
</dbReference>
<gene>
    <name evidence="3" type="ORF">PAB1674</name>
</gene>
<dbReference type="GO" id="GO:0005829">
    <property type="term" value="C:cytosol"/>
    <property type="evidence" value="ECO:0007669"/>
    <property type="project" value="TreeGrafter"/>
</dbReference>
<dbReference type="PATRIC" id="fig|272844.11.peg.1093"/>
<evidence type="ECO:0000313" key="4">
    <source>
        <dbReference type="Proteomes" id="UP000000810"/>
    </source>
</evidence>
<dbReference type="PhylomeDB" id="Q9UZV5"/>